<keyword evidence="1" id="KW-0812">Transmembrane</keyword>
<accession>A0AAN0K9S9</accession>
<evidence type="ECO:0000313" key="2">
    <source>
        <dbReference type="EMBL" id="BEH02152.1"/>
    </source>
</evidence>
<proteinExistence type="predicted"/>
<gene>
    <name evidence="2" type="ORF">brsh051_14330</name>
</gene>
<feature type="transmembrane region" description="Helical" evidence="1">
    <location>
        <begin position="104"/>
        <end position="126"/>
    </location>
</feature>
<keyword evidence="1" id="KW-1133">Transmembrane helix</keyword>
<keyword evidence="3" id="KW-1185">Reference proteome</keyword>
<protein>
    <recommendedName>
        <fullName evidence="4">Transmembrane protein</fullName>
    </recommendedName>
</protein>
<evidence type="ECO:0000313" key="3">
    <source>
        <dbReference type="Proteomes" id="UP001431656"/>
    </source>
</evidence>
<feature type="transmembrane region" description="Helical" evidence="1">
    <location>
        <begin position="155"/>
        <end position="178"/>
    </location>
</feature>
<dbReference type="AlphaFoldDB" id="A0AAN0K9S9"/>
<organism evidence="2 3">
    <name type="scientific">Brooklawnia propionicigenes</name>
    <dbReference type="NCBI Taxonomy" id="3041175"/>
    <lineage>
        <taxon>Bacteria</taxon>
        <taxon>Bacillati</taxon>
        <taxon>Actinomycetota</taxon>
        <taxon>Actinomycetes</taxon>
        <taxon>Propionibacteriales</taxon>
        <taxon>Propionibacteriaceae</taxon>
        <taxon>Brooklawnia</taxon>
    </lineage>
</organism>
<feature type="transmembrane region" description="Helical" evidence="1">
    <location>
        <begin position="69"/>
        <end position="98"/>
    </location>
</feature>
<evidence type="ECO:0008006" key="4">
    <source>
        <dbReference type="Google" id="ProtNLM"/>
    </source>
</evidence>
<reference evidence="2" key="1">
    <citation type="journal article" date="2024" name="Int. J. Syst. Evol. Microbiol.">
        <title>Brooklawnia propionicigenes sp. nov., a facultatively anaerobic, propionate-producing bacterium isolated from a methanogenic reactor treating waste from cattle farms.</title>
        <authorList>
            <person name="Akita Y."/>
            <person name="Ueki A."/>
            <person name="Tonouchi A."/>
            <person name="Sugawara Y."/>
            <person name="Honma S."/>
            <person name="Kaku N."/>
            <person name="Ueki K."/>
        </authorList>
    </citation>
    <scope>NUCLEOTIDE SEQUENCE</scope>
    <source>
        <strain evidence="2">SH051</strain>
    </source>
</reference>
<sequence>MGSWLGEYVNALMGTVGCGLAVDSSCAAQHLAQFAWAVPVGVGVVAGISLMVGQWALLAINRVGRWRTLLTLVASGLGTLLAAAIEAALVTGLGWLLLGGSPRIGAVLPSVLIAFAPYWLGFLVVLPYTGPGVARIVKVWHLLLLWQLLRPALGVGSTAALAVAAAAWLAAEAIDVAIERSPIRLRERVFCLVSGSPGLTGRDLMASAKMGEPR</sequence>
<dbReference type="Proteomes" id="UP001431656">
    <property type="component" value="Chromosome"/>
</dbReference>
<dbReference type="KEGG" id="broo:brsh051_14330"/>
<evidence type="ECO:0000256" key="1">
    <source>
        <dbReference type="SAM" id="Phobius"/>
    </source>
</evidence>
<dbReference type="RefSeq" id="WP_286263517.1">
    <property type="nucleotide sequence ID" value="NZ_AP028056.1"/>
</dbReference>
<name>A0AAN0K9S9_9ACTN</name>
<keyword evidence="1" id="KW-0472">Membrane</keyword>
<feature type="transmembrane region" description="Helical" evidence="1">
    <location>
        <begin position="34"/>
        <end position="57"/>
    </location>
</feature>
<dbReference type="EMBL" id="AP028056">
    <property type="protein sequence ID" value="BEH02152.1"/>
    <property type="molecule type" value="Genomic_DNA"/>
</dbReference>